<feature type="compositionally biased region" description="Low complexity" evidence="11">
    <location>
        <begin position="115"/>
        <end position="139"/>
    </location>
</feature>
<feature type="region of interest" description="Disordered" evidence="11">
    <location>
        <begin position="115"/>
        <end position="143"/>
    </location>
</feature>
<reference evidence="14" key="4">
    <citation type="submission" date="2015-06" db="UniProtKB">
        <authorList>
            <consortium name="EnsemblMetazoa"/>
        </authorList>
    </citation>
    <scope>IDENTIFICATION</scope>
</reference>
<gene>
    <name evidence="13" type="ORF">AND_004146</name>
</gene>
<keyword evidence="6" id="KW-0805">Transcription regulation</keyword>
<dbReference type="InterPro" id="IPR036236">
    <property type="entry name" value="Znf_C2H2_sf"/>
</dbReference>
<evidence type="ECO:0000256" key="7">
    <source>
        <dbReference type="ARBA" id="ARBA00023125"/>
    </source>
</evidence>
<dbReference type="STRING" id="43151.W5JMI7"/>
<dbReference type="PANTHER" id="PTHR24409">
    <property type="entry name" value="ZINC FINGER PROTEIN 142"/>
    <property type="match status" value="1"/>
</dbReference>
<reference evidence="13" key="2">
    <citation type="submission" date="2010-05" db="EMBL/GenBank/DDBJ databases">
        <authorList>
            <person name="Almeida L.G."/>
            <person name="Nicolas M.F."/>
            <person name="Souza R.C."/>
            <person name="Vasconcelos A.T.R."/>
        </authorList>
    </citation>
    <scope>NUCLEOTIDE SEQUENCE</scope>
</reference>
<feature type="domain" description="C2H2-type" evidence="12">
    <location>
        <begin position="498"/>
        <end position="525"/>
    </location>
</feature>
<dbReference type="PANTHER" id="PTHR24409:SF295">
    <property type="entry name" value="AZ2-RELATED"/>
    <property type="match status" value="1"/>
</dbReference>
<name>W5JMI7_ANODA</name>
<dbReference type="Gene3D" id="3.30.160.60">
    <property type="entry name" value="Classic Zinc Finger"/>
    <property type="match status" value="9"/>
</dbReference>
<dbReference type="GO" id="GO:0000977">
    <property type="term" value="F:RNA polymerase II transcription regulatory region sequence-specific DNA binding"/>
    <property type="evidence" value="ECO:0007669"/>
    <property type="project" value="TreeGrafter"/>
</dbReference>
<evidence type="ECO:0000256" key="2">
    <source>
        <dbReference type="ARBA" id="ARBA00022723"/>
    </source>
</evidence>
<feature type="domain" description="C2H2-type" evidence="12">
    <location>
        <begin position="629"/>
        <end position="656"/>
    </location>
</feature>
<keyword evidence="7" id="KW-0238">DNA-binding</keyword>
<evidence type="ECO:0000313" key="14">
    <source>
        <dbReference type="EnsemblMetazoa" id="ADAC004146-PA"/>
    </source>
</evidence>
<dbReference type="HOGENOM" id="CLU_404530_0_0_1"/>
<dbReference type="FunFam" id="3.30.160.60:FF:000281">
    <property type="entry name" value="Zinc finger protein 558 isoform X1"/>
    <property type="match status" value="1"/>
</dbReference>
<evidence type="ECO:0000256" key="4">
    <source>
        <dbReference type="ARBA" id="ARBA00022771"/>
    </source>
</evidence>
<dbReference type="GO" id="GO:0000122">
    <property type="term" value="P:negative regulation of transcription by RNA polymerase II"/>
    <property type="evidence" value="ECO:0007669"/>
    <property type="project" value="UniProtKB-ARBA"/>
</dbReference>
<evidence type="ECO:0000256" key="10">
    <source>
        <dbReference type="PROSITE-ProRule" id="PRU00042"/>
    </source>
</evidence>
<keyword evidence="5" id="KW-0862">Zinc</keyword>
<keyword evidence="8" id="KW-0804">Transcription</keyword>
<feature type="domain" description="C2H2-type" evidence="12">
    <location>
        <begin position="545"/>
        <end position="572"/>
    </location>
</feature>
<dbReference type="EMBL" id="ADMH02001096">
    <property type="protein sequence ID" value="ETN64120.1"/>
    <property type="molecule type" value="Genomic_DNA"/>
</dbReference>
<reference evidence="13 15" key="1">
    <citation type="journal article" date="2010" name="BMC Genomics">
        <title>Combination of measures distinguishes pre-miRNAs from other stem-loops in the genome of the newly sequenced Anopheles darlingi.</title>
        <authorList>
            <person name="Mendes N.D."/>
            <person name="Freitas A.T."/>
            <person name="Vasconcelos A.T."/>
            <person name="Sagot M.F."/>
        </authorList>
    </citation>
    <scope>NUCLEOTIDE SEQUENCE</scope>
</reference>
<feature type="region of interest" description="Disordered" evidence="11">
    <location>
        <begin position="47"/>
        <end position="73"/>
    </location>
</feature>
<feature type="domain" description="C2H2-type" evidence="12">
    <location>
        <begin position="385"/>
        <end position="412"/>
    </location>
</feature>
<feature type="region of interest" description="Disordered" evidence="11">
    <location>
        <begin position="433"/>
        <end position="461"/>
    </location>
</feature>
<dbReference type="AlphaFoldDB" id="W5JMI7"/>
<feature type="domain" description="C2H2-type" evidence="12">
    <location>
        <begin position="412"/>
        <end position="440"/>
    </location>
</feature>
<dbReference type="InterPro" id="IPR013087">
    <property type="entry name" value="Znf_C2H2_type"/>
</dbReference>
<dbReference type="Pfam" id="PF00096">
    <property type="entry name" value="zf-C2H2"/>
    <property type="match status" value="8"/>
</dbReference>
<evidence type="ECO:0000256" key="6">
    <source>
        <dbReference type="ARBA" id="ARBA00023015"/>
    </source>
</evidence>
<feature type="domain" description="C2H2-type" evidence="12">
    <location>
        <begin position="687"/>
        <end position="714"/>
    </location>
</feature>
<dbReference type="GO" id="GO:0005634">
    <property type="term" value="C:nucleus"/>
    <property type="evidence" value="ECO:0007669"/>
    <property type="project" value="UniProtKB-SubCell"/>
</dbReference>
<evidence type="ECO:0000313" key="15">
    <source>
        <dbReference type="Proteomes" id="UP000000673"/>
    </source>
</evidence>
<dbReference type="FunFam" id="3.30.160.60:FF:000425">
    <property type="entry name" value="PLAG1 like zinc finger 1"/>
    <property type="match status" value="1"/>
</dbReference>
<evidence type="ECO:0000256" key="8">
    <source>
        <dbReference type="ARBA" id="ARBA00023163"/>
    </source>
</evidence>
<accession>W5JMI7</accession>
<dbReference type="GO" id="GO:0000981">
    <property type="term" value="F:DNA-binding transcription factor activity, RNA polymerase II-specific"/>
    <property type="evidence" value="ECO:0007669"/>
    <property type="project" value="TreeGrafter"/>
</dbReference>
<sequence>MDYAYNNKSYSGSAEGSGCFPPGANTTTFLKVPNPLIKQTAKSAAGNLEGTLTPPVNYSQNQQYGEENHDEDKSSFFAGRKQIQLQFVSSAYVQQHPQQFIVHQAQYPHLPQQQHLLPSVPSHPHQPPQQQQGEPVAQLQDHHQQLGSGYYDYTNHSDTNLSSTIRRYDSQSSPIVTGEAGPQTLTISGAEGTSPIPVATASAAQTTSFSCNVCSKSFATRMKLTKHQKSHGTDDSETIFQCRVCDKIFRSKNTLICHEKVHGENGLGNNFSCAECGKMFASEEKLQVHRRLHTGEKPYECKVCSKHFNHQSNLIVHSRIHEKVKKAIKCDRCSKVLDNEERLAVHMRLHTGEKPYKCSYCDKRFNHKSTVSTHEKAAHIAANSFRCDRCHKTFNQKCQLQYHEKLQEEDTIACTMCDKVFCYKASHKEHVFKVHSARQKRNSKKDGPSEPSAKGSNNGQGRNRYKCTVCDRRFYYARALELHMGVHDSSLDVNVLYYSCNYCPETFTDDDLLRKHEDDHEANGTTDFLKNMEHQTTEETVEDAFRCPLCFKEFADQQTLSEHHKTHLCTNPACTKCVAANQAEFDLTITTYDATEDKQETVCNVCHRVLPTFEQYQNHFYYHTSRVPFYCYPCREEFNDKRELYAHTKTHMPRVPESYTCKSCGKVFSTKGNFKRHLKSHEAVRAFACDRCYKQYDYKSALETHLKRSHGIEL</sequence>
<evidence type="ECO:0000256" key="9">
    <source>
        <dbReference type="ARBA" id="ARBA00023242"/>
    </source>
</evidence>
<proteinExistence type="predicted"/>
<keyword evidence="4 10" id="KW-0863">Zinc-finger</keyword>
<dbReference type="OMA" id="KVFCYKA"/>
<keyword evidence="3" id="KW-0677">Repeat</keyword>
<feature type="domain" description="C2H2-type" evidence="12">
    <location>
        <begin position="356"/>
        <end position="384"/>
    </location>
</feature>
<feature type="domain" description="C2H2-type" evidence="12">
    <location>
        <begin position="240"/>
        <end position="262"/>
    </location>
</feature>
<feature type="domain" description="C2H2-type" evidence="12">
    <location>
        <begin position="299"/>
        <end position="326"/>
    </location>
</feature>
<reference evidence="13" key="3">
    <citation type="journal article" date="2013" name="Nucleic Acids Res.">
        <title>The genome of Anopheles darlingi, the main neotropical malaria vector.</title>
        <authorList>
            <person name="Marinotti O."/>
            <person name="Cerqueira G.C."/>
            <person name="de Almeida L.G."/>
            <person name="Ferro M.I."/>
            <person name="Loreto E.L."/>
            <person name="Zaha A."/>
            <person name="Teixeira S.M."/>
            <person name="Wespiser A.R."/>
            <person name="Almeida E Silva A."/>
            <person name="Schlindwein A.D."/>
            <person name="Pacheco A.C."/>
            <person name="Silva A.L."/>
            <person name="Graveley B.R."/>
            <person name="Walenz B.P."/>
            <person name="Lima Bde A."/>
            <person name="Ribeiro C.A."/>
            <person name="Nunes-Silva C.G."/>
            <person name="de Carvalho C.R."/>
            <person name="Soares C.M."/>
            <person name="de Menezes C.B."/>
            <person name="Matiolli C."/>
            <person name="Caffrey D."/>
            <person name="Araujo D.A."/>
            <person name="de Oliveira D.M."/>
            <person name="Golenbock D."/>
            <person name="Grisard E.C."/>
            <person name="Fantinatti-Garboggini F."/>
            <person name="de Carvalho F.M."/>
            <person name="Barcellos F.G."/>
            <person name="Prosdocimi F."/>
            <person name="May G."/>
            <person name="Azevedo Junior G.M."/>
            <person name="Guimaraes G.M."/>
            <person name="Goldman G.H."/>
            <person name="Padilha I.Q."/>
            <person name="Batista Jda S."/>
            <person name="Ferro J.A."/>
            <person name="Ribeiro J.M."/>
            <person name="Fietto J.L."/>
            <person name="Dabbas K.M."/>
            <person name="Cerdeira L."/>
            <person name="Agnez-Lima L.F."/>
            <person name="Brocchi M."/>
            <person name="de Carvalho M.O."/>
            <person name="Teixeira Mde M."/>
            <person name="Diniz Maia Mde M."/>
            <person name="Goldman M.H."/>
            <person name="Cruz Schneider M.P."/>
            <person name="Felipe M.S."/>
            <person name="Hungria M."/>
            <person name="Nicolas M.F."/>
            <person name="Pereira M."/>
            <person name="Montes M.A."/>
            <person name="Cantao M.E."/>
            <person name="Vincentz M."/>
            <person name="Rafael M.S."/>
            <person name="Silverman N."/>
            <person name="Stoco P.H."/>
            <person name="Souza R.C."/>
            <person name="Vicentini R."/>
            <person name="Gazzinelli R.T."/>
            <person name="Neves Rde O."/>
            <person name="Silva R."/>
            <person name="Astolfi-Filho S."/>
            <person name="Maciel T.E."/>
            <person name="Urmenyi T.P."/>
            <person name="Tadei W.P."/>
            <person name="Camargo E.P."/>
            <person name="de Vasconcelos A.T."/>
        </authorList>
    </citation>
    <scope>NUCLEOTIDE SEQUENCE</scope>
</reference>
<dbReference type="Proteomes" id="UP000000673">
    <property type="component" value="Unassembled WGS sequence"/>
</dbReference>
<feature type="domain" description="C2H2-type" evidence="12">
    <location>
        <begin position="209"/>
        <end position="236"/>
    </location>
</feature>
<dbReference type="eggNOG" id="KOG1721">
    <property type="taxonomic scope" value="Eukaryota"/>
</dbReference>
<evidence type="ECO:0000313" key="13">
    <source>
        <dbReference type="EMBL" id="ETN64120.1"/>
    </source>
</evidence>
<dbReference type="SUPFAM" id="SSF57667">
    <property type="entry name" value="beta-beta-alpha zinc fingers"/>
    <property type="match status" value="7"/>
</dbReference>
<dbReference type="FunFam" id="3.30.160.60:FF:001465">
    <property type="entry name" value="Zinc finger protein 560"/>
    <property type="match status" value="1"/>
</dbReference>
<dbReference type="VEuPathDB" id="VectorBase:ADAR2_001745"/>
<dbReference type="VEuPathDB" id="VectorBase:ADAC004146"/>
<dbReference type="SMART" id="SM00355">
    <property type="entry name" value="ZnF_C2H2"/>
    <property type="match status" value="15"/>
</dbReference>
<dbReference type="FunFam" id="3.30.160.60:FF:000621">
    <property type="entry name" value="FLT3-interacting zinc finger 1"/>
    <property type="match status" value="1"/>
</dbReference>
<dbReference type="GO" id="GO:0008270">
    <property type="term" value="F:zinc ion binding"/>
    <property type="evidence" value="ECO:0007669"/>
    <property type="project" value="UniProtKB-KW"/>
</dbReference>
<dbReference type="EnsemblMetazoa" id="ADAC004146-RA">
    <property type="protein sequence ID" value="ADAC004146-PA"/>
    <property type="gene ID" value="ADAC004146"/>
</dbReference>
<feature type="compositionally biased region" description="Basic residues" evidence="11">
    <location>
        <begin position="433"/>
        <end position="443"/>
    </location>
</feature>
<feature type="domain" description="C2H2-type" evidence="12">
    <location>
        <begin position="465"/>
        <end position="492"/>
    </location>
</feature>
<feature type="domain" description="C2H2-type" evidence="12">
    <location>
        <begin position="328"/>
        <end position="355"/>
    </location>
</feature>
<evidence type="ECO:0000256" key="11">
    <source>
        <dbReference type="SAM" id="MobiDB-lite"/>
    </source>
</evidence>
<dbReference type="PROSITE" id="PS00028">
    <property type="entry name" value="ZINC_FINGER_C2H2_1"/>
    <property type="match status" value="14"/>
</dbReference>
<feature type="compositionally biased region" description="Polar residues" evidence="11">
    <location>
        <begin position="54"/>
        <end position="65"/>
    </location>
</feature>
<dbReference type="FunFam" id="3.30.160.60:FF:000100">
    <property type="entry name" value="Zinc finger 45-like"/>
    <property type="match status" value="1"/>
</dbReference>
<keyword evidence="15" id="KW-1185">Reference proteome</keyword>
<evidence type="ECO:0000256" key="5">
    <source>
        <dbReference type="ARBA" id="ARBA00022833"/>
    </source>
</evidence>
<evidence type="ECO:0000256" key="1">
    <source>
        <dbReference type="ARBA" id="ARBA00004123"/>
    </source>
</evidence>
<organism evidence="13">
    <name type="scientific">Anopheles darlingi</name>
    <name type="common">Mosquito</name>
    <dbReference type="NCBI Taxonomy" id="43151"/>
    <lineage>
        <taxon>Eukaryota</taxon>
        <taxon>Metazoa</taxon>
        <taxon>Ecdysozoa</taxon>
        <taxon>Arthropoda</taxon>
        <taxon>Hexapoda</taxon>
        <taxon>Insecta</taxon>
        <taxon>Pterygota</taxon>
        <taxon>Neoptera</taxon>
        <taxon>Endopterygota</taxon>
        <taxon>Diptera</taxon>
        <taxon>Nematocera</taxon>
        <taxon>Culicoidea</taxon>
        <taxon>Culicidae</taxon>
        <taxon>Anophelinae</taxon>
        <taxon>Anopheles</taxon>
    </lineage>
</organism>
<protein>
    <submittedName>
        <fullName evidence="13">Zinc finger protein</fullName>
    </submittedName>
</protein>
<dbReference type="PROSITE" id="PS50157">
    <property type="entry name" value="ZINC_FINGER_C2H2_2"/>
    <property type="match status" value="14"/>
</dbReference>
<evidence type="ECO:0000259" key="12">
    <source>
        <dbReference type="PROSITE" id="PS50157"/>
    </source>
</evidence>
<feature type="domain" description="C2H2-type" evidence="12">
    <location>
        <begin position="271"/>
        <end position="298"/>
    </location>
</feature>
<comment type="subcellular location">
    <subcellularLocation>
        <location evidence="1">Nucleus</location>
    </subcellularLocation>
</comment>
<evidence type="ECO:0000256" key="3">
    <source>
        <dbReference type="ARBA" id="ARBA00022737"/>
    </source>
</evidence>
<feature type="domain" description="C2H2-type" evidence="12">
    <location>
        <begin position="659"/>
        <end position="686"/>
    </location>
</feature>
<keyword evidence="9" id="KW-0539">Nucleus</keyword>
<keyword evidence="2" id="KW-0479">Metal-binding</keyword>